<keyword evidence="1" id="KW-0732">Signal</keyword>
<dbReference type="AlphaFoldDB" id="A0A9W8E469"/>
<protein>
    <submittedName>
        <fullName evidence="2">Uncharacterized protein</fullName>
    </submittedName>
</protein>
<name>A0A9W8E469_9FUNG</name>
<feature type="signal peptide" evidence="1">
    <location>
        <begin position="1"/>
        <end position="22"/>
    </location>
</feature>
<dbReference type="Proteomes" id="UP001150925">
    <property type="component" value="Unassembled WGS sequence"/>
</dbReference>
<evidence type="ECO:0000256" key="1">
    <source>
        <dbReference type="SAM" id="SignalP"/>
    </source>
</evidence>
<keyword evidence="3" id="KW-1185">Reference proteome</keyword>
<evidence type="ECO:0000313" key="3">
    <source>
        <dbReference type="Proteomes" id="UP001150925"/>
    </source>
</evidence>
<dbReference type="OrthoDB" id="10572073at2759"/>
<feature type="chain" id="PRO_5040891959" evidence="1">
    <location>
        <begin position="23"/>
        <end position="728"/>
    </location>
</feature>
<evidence type="ECO:0000313" key="2">
    <source>
        <dbReference type="EMBL" id="KAJ1967017.1"/>
    </source>
</evidence>
<accession>A0A9W8E469</accession>
<proteinExistence type="predicted"/>
<dbReference type="EMBL" id="JANBPY010000408">
    <property type="protein sequence ID" value="KAJ1967017.1"/>
    <property type="molecule type" value="Genomic_DNA"/>
</dbReference>
<organism evidence="2 3">
    <name type="scientific">Dispira parvispora</name>
    <dbReference type="NCBI Taxonomy" id="1520584"/>
    <lineage>
        <taxon>Eukaryota</taxon>
        <taxon>Fungi</taxon>
        <taxon>Fungi incertae sedis</taxon>
        <taxon>Zoopagomycota</taxon>
        <taxon>Kickxellomycotina</taxon>
        <taxon>Dimargaritomycetes</taxon>
        <taxon>Dimargaritales</taxon>
        <taxon>Dimargaritaceae</taxon>
        <taxon>Dispira</taxon>
    </lineage>
</organism>
<sequence length="728" mass="82415">MVKILVTFACLLAAHAPLATLGDDSSEIAPGQLNLFGKLVSRDSSDNDPQGFEVGSDDAKALTKEYEDWTAAFEAAKSDQLTAGSQDLTSATMAALTDLFVHGVKEDIERMKSNLSPRENFAWKNVWRNDENTESSEDTHNSNLRLTIQSDSLKNSPYSDLSQAERYTYFTLPYTASLLQPKEVTSLLLKIRKQMEHTTVISDKDYPELSIGTVSGADVFDHRIVPAILVTYREAEGVEKAENLAKLLDENRGNHPDLVNCEETPKYENFIRDIQQDSETRNLHKNEKRYGTRKWHPSQADLRRVKRCALKEEIELLVERHDKETGKQDLKNIERLRNWMKSKSRDILQMPSKKQMERIKSCAGIKNSVHMDMKDIMNDARKKALELYSEKQKSMDSWPESANDIRALVPEPPALCKLFEYDNLYSFTSDYGPVKLTLSMTKRDKCIRHVLTQAITRNTKPKDPSWLIHWNEHHNEHYSASDDSVPFNSHRPHYIAPGSYNAPSSSYRPYHSASGSGGSSAGYALLAAASLAEEITEYTKGHDSSTSNGVKDIVAFGEREVLLEICKRPAKASLSHWPVVTLSTMKDCFGFVIPLNTNAIYQLVDENYPDDEEEDPIVLFNHWLLDKGFRSHAVVRQIFGSRLYLALSFVQIDDVPPNWEVIGFTLQMNLRLHAVLLQDHLFGLGIAEYDTQVYRIEFSVGDNVDPLESVVDSIEITVRPSDLQLDCS</sequence>
<comment type="caution">
    <text evidence="2">The sequence shown here is derived from an EMBL/GenBank/DDBJ whole genome shotgun (WGS) entry which is preliminary data.</text>
</comment>
<gene>
    <name evidence="2" type="ORF">IWQ62_002110</name>
</gene>
<reference evidence="2" key="1">
    <citation type="submission" date="2022-07" db="EMBL/GenBank/DDBJ databases">
        <title>Phylogenomic reconstructions and comparative analyses of Kickxellomycotina fungi.</title>
        <authorList>
            <person name="Reynolds N.K."/>
            <person name="Stajich J.E."/>
            <person name="Barry K."/>
            <person name="Grigoriev I.V."/>
            <person name="Crous P."/>
            <person name="Smith M.E."/>
        </authorList>
    </citation>
    <scope>NUCLEOTIDE SEQUENCE</scope>
    <source>
        <strain evidence="2">RSA 1196</strain>
    </source>
</reference>